<reference evidence="1" key="1">
    <citation type="submission" date="2021-02" db="EMBL/GenBank/DDBJ databases">
        <authorList>
            <person name="Dougan E. K."/>
            <person name="Rhodes N."/>
            <person name="Thang M."/>
            <person name="Chan C."/>
        </authorList>
    </citation>
    <scope>NUCLEOTIDE SEQUENCE</scope>
</reference>
<name>A0A813ENI7_POLGL</name>
<evidence type="ECO:0000313" key="1">
    <source>
        <dbReference type="EMBL" id="CAE8599957.1"/>
    </source>
</evidence>
<feature type="non-terminal residue" evidence="1">
    <location>
        <position position="154"/>
    </location>
</feature>
<accession>A0A813ENI7</accession>
<dbReference type="EMBL" id="CAJNNV010011643">
    <property type="protein sequence ID" value="CAE8599957.1"/>
    <property type="molecule type" value="Genomic_DNA"/>
</dbReference>
<feature type="non-terminal residue" evidence="1">
    <location>
        <position position="1"/>
    </location>
</feature>
<organism evidence="1 2">
    <name type="scientific">Polarella glacialis</name>
    <name type="common">Dinoflagellate</name>
    <dbReference type="NCBI Taxonomy" id="89957"/>
    <lineage>
        <taxon>Eukaryota</taxon>
        <taxon>Sar</taxon>
        <taxon>Alveolata</taxon>
        <taxon>Dinophyceae</taxon>
        <taxon>Suessiales</taxon>
        <taxon>Suessiaceae</taxon>
        <taxon>Polarella</taxon>
    </lineage>
</organism>
<sequence>ISAAVGLAERGGAGAKVLSRARRELRRLEEAVLAAAVPRPGEQEELPDMVTLAAAIERAEGAGVNSRQLQEAQAALLQLMLLELRKQLVAACASTEQAVAAKALAAAAKGGSVEAAAASAMAAAAAAEEQASSLELSLRRAQGLLRRCREGHDE</sequence>
<dbReference type="Proteomes" id="UP000654075">
    <property type="component" value="Unassembled WGS sequence"/>
</dbReference>
<evidence type="ECO:0000313" key="2">
    <source>
        <dbReference type="Proteomes" id="UP000654075"/>
    </source>
</evidence>
<gene>
    <name evidence="1" type="ORF">PGLA1383_LOCUS18297</name>
</gene>
<proteinExistence type="predicted"/>
<keyword evidence="2" id="KW-1185">Reference proteome</keyword>
<protein>
    <submittedName>
        <fullName evidence="1">Uncharacterized protein</fullName>
    </submittedName>
</protein>
<comment type="caution">
    <text evidence="1">The sequence shown here is derived from an EMBL/GenBank/DDBJ whole genome shotgun (WGS) entry which is preliminary data.</text>
</comment>
<dbReference type="AlphaFoldDB" id="A0A813ENI7"/>